<dbReference type="InterPro" id="IPR036388">
    <property type="entry name" value="WH-like_DNA-bd_sf"/>
</dbReference>
<dbReference type="GO" id="GO:0003677">
    <property type="term" value="F:DNA binding"/>
    <property type="evidence" value="ECO:0007669"/>
    <property type="project" value="UniProtKB-UniRule"/>
</dbReference>
<dbReference type="AlphaFoldDB" id="V4R8N5"/>
<dbReference type="Gene3D" id="1.10.10.10">
    <property type="entry name" value="Winged helix-like DNA-binding domain superfamily/Winged helix DNA-binding domain"/>
    <property type="match status" value="1"/>
</dbReference>
<dbReference type="Pfam" id="PF13432">
    <property type="entry name" value="TPR_16"/>
    <property type="match status" value="2"/>
</dbReference>
<dbReference type="InterPro" id="IPR001867">
    <property type="entry name" value="OmpR/PhoB-type_DNA-bd"/>
</dbReference>
<dbReference type="STRING" id="631454.N177_4101"/>
<dbReference type="SUPFAM" id="SSF48452">
    <property type="entry name" value="TPR-like"/>
    <property type="match status" value="1"/>
</dbReference>
<dbReference type="PROSITE" id="PS51755">
    <property type="entry name" value="OMPR_PHOB"/>
    <property type="match status" value="1"/>
</dbReference>
<proteinExistence type="predicted"/>
<accession>V4R8N5</accession>
<feature type="DNA-binding region" description="OmpR/PhoB-type" evidence="3">
    <location>
        <begin position="47"/>
        <end position="145"/>
    </location>
</feature>
<dbReference type="eggNOG" id="COG3710">
    <property type="taxonomic scope" value="Bacteria"/>
</dbReference>
<dbReference type="InterPro" id="IPR011990">
    <property type="entry name" value="TPR-like_helical_dom_sf"/>
</dbReference>
<keyword evidence="2" id="KW-0802">TPR repeat</keyword>
<keyword evidence="1 3" id="KW-0238">DNA-binding</keyword>
<name>V4R8N5_9HYPH</name>
<feature type="domain" description="OmpR/PhoB-type" evidence="4">
    <location>
        <begin position="47"/>
        <end position="145"/>
    </location>
</feature>
<organism evidence="5 6">
    <name type="scientific">Lutibaculum baratangense AMV1</name>
    <dbReference type="NCBI Taxonomy" id="631454"/>
    <lineage>
        <taxon>Bacteria</taxon>
        <taxon>Pseudomonadati</taxon>
        <taxon>Pseudomonadota</taxon>
        <taxon>Alphaproteobacteria</taxon>
        <taxon>Hyphomicrobiales</taxon>
        <taxon>Tepidamorphaceae</taxon>
        <taxon>Lutibaculum</taxon>
    </lineage>
</organism>
<dbReference type="EC" id="4.6.1.1" evidence="5"/>
<dbReference type="Gene3D" id="1.25.40.10">
    <property type="entry name" value="Tetratricopeptide repeat domain"/>
    <property type="match status" value="1"/>
</dbReference>
<dbReference type="Pfam" id="PF00486">
    <property type="entry name" value="Trans_reg_C"/>
    <property type="match status" value="1"/>
</dbReference>
<evidence type="ECO:0000256" key="3">
    <source>
        <dbReference type="PROSITE-ProRule" id="PRU01091"/>
    </source>
</evidence>
<dbReference type="Proteomes" id="UP000017819">
    <property type="component" value="Unassembled WGS sequence"/>
</dbReference>
<dbReference type="SMART" id="SM00028">
    <property type="entry name" value="TPR"/>
    <property type="match status" value="3"/>
</dbReference>
<keyword evidence="5" id="KW-0456">Lyase</keyword>
<dbReference type="GO" id="GO:0004016">
    <property type="term" value="F:adenylate cyclase activity"/>
    <property type="evidence" value="ECO:0007669"/>
    <property type="project" value="UniProtKB-EC"/>
</dbReference>
<evidence type="ECO:0000256" key="1">
    <source>
        <dbReference type="ARBA" id="ARBA00023125"/>
    </source>
</evidence>
<dbReference type="PROSITE" id="PS50005">
    <property type="entry name" value="TPR"/>
    <property type="match status" value="2"/>
</dbReference>
<dbReference type="InterPro" id="IPR016032">
    <property type="entry name" value="Sig_transdc_resp-reg_C-effctor"/>
</dbReference>
<dbReference type="InterPro" id="IPR019734">
    <property type="entry name" value="TPR_rpt"/>
</dbReference>
<feature type="repeat" description="TPR" evidence="2">
    <location>
        <begin position="389"/>
        <end position="422"/>
    </location>
</feature>
<keyword evidence="6" id="KW-1185">Reference proteome</keyword>
<sequence>MPGLVRRPLLMKGVAEAGDRELEPVLQVREATMRRPVSQSESGGKADRAVRFGEFELDLARFELRRAGDIVSVEPRTFDLLACLASNIGRTVTRDEIIDEVWQGRIVSEAALSSQIRSARRALGDDGNAQALIATVHGRGFRLRSEPLEGLPSEADASGGRAAFPTVVVLPCTSLDQDGRGRVLALGISEDIIVALSKARWLRVVPRSTAFSMVGTAEDLTKVAGKTGADYLVTGSVRRDGNHVRVTVQTLDAHDLRSIWCESFDRDMTGIFELQEEISRLVSARIATELGITEQQRAASKPRKNLGAWEIYQLGSIEFSRFTPESNRRCQRLMRQAIQQDPSFGSPYGRLAYAMILEMVYFEGERDQGRMDEALEHALRGVECDEQDANSHFSLGRVRLARCEYELAIDALEEALSLNPCLALTYCGLGDSLAYEGRLEEAIGRFQTAIDLSPHDPFRWAFMSYRALAHLFGEQYDQAAVWARRATQVPNSHYWAHANLVSALGHLGEDEQARRAAESLFRKNPCFSQRFAEERLFYVKRPEQVELFLEGLRRVGVP</sequence>
<protein>
    <submittedName>
        <fullName evidence="5">Adenylate cyclase</fullName>
        <ecNumber evidence="5">4.6.1.1</ecNumber>
    </submittedName>
</protein>
<dbReference type="eggNOG" id="COG5616">
    <property type="taxonomic scope" value="Bacteria"/>
</dbReference>
<dbReference type="PANTHER" id="PTHR12558:SF33">
    <property type="entry name" value="BLL7664 PROTEIN"/>
    <property type="match status" value="1"/>
</dbReference>
<comment type="caution">
    <text evidence="5">The sequence shown here is derived from an EMBL/GenBank/DDBJ whole genome shotgun (WGS) entry which is preliminary data.</text>
</comment>
<dbReference type="EMBL" id="AWXZ01000042">
    <property type="protein sequence ID" value="ESR22536.1"/>
    <property type="molecule type" value="Genomic_DNA"/>
</dbReference>
<dbReference type="GO" id="GO:0000160">
    <property type="term" value="P:phosphorelay signal transduction system"/>
    <property type="evidence" value="ECO:0007669"/>
    <property type="project" value="InterPro"/>
</dbReference>
<reference evidence="5 6" key="1">
    <citation type="journal article" date="2014" name="Genome Announc.">
        <title>Draft Genome Sequence of Lutibaculum baratangense Strain AMV1T, Isolated from a Mud Volcano in Andamans, India.</title>
        <authorList>
            <person name="Singh A."/>
            <person name="Sreenivas A."/>
            <person name="Sathyanarayana Reddy G."/>
            <person name="Pinnaka A.K."/>
            <person name="Shivaji S."/>
        </authorList>
    </citation>
    <scope>NUCLEOTIDE SEQUENCE [LARGE SCALE GENOMIC DNA]</scope>
    <source>
        <strain evidence="5 6">AMV1</strain>
    </source>
</reference>
<evidence type="ECO:0000259" key="4">
    <source>
        <dbReference type="PROSITE" id="PS51755"/>
    </source>
</evidence>
<evidence type="ECO:0000313" key="5">
    <source>
        <dbReference type="EMBL" id="ESR22536.1"/>
    </source>
</evidence>
<dbReference type="PANTHER" id="PTHR12558">
    <property type="entry name" value="CELL DIVISION CYCLE 16,23,27"/>
    <property type="match status" value="1"/>
</dbReference>
<dbReference type="eggNOG" id="COG0457">
    <property type="taxonomic scope" value="Bacteria"/>
</dbReference>
<dbReference type="SMART" id="SM00862">
    <property type="entry name" value="Trans_reg_C"/>
    <property type="match status" value="1"/>
</dbReference>
<dbReference type="GO" id="GO:0006355">
    <property type="term" value="P:regulation of DNA-templated transcription"/>
    <property type="evidence" value="ECO:0007669"/>
    <property type="project" value="InterPro"/>
</dbReference>
<dbReference type="CDD" id="cd00383">
    <property type="entry name" value="trans_reg_C"/>
    <property type="match status" value="1"/>
</dbReference>
<evidence type="ECO:0000313" key="6">
    <source>
        <dbReference type="Proteomes" id="UP000017819"/>
    </source>
</evidence>
<dbReference type="SUPFAM" id="SSF46894">
    <property type="entry name" value="C-terminal effector domain of the bipartite response regulators"/>
    <property type="match status" value="1"/>
</dbReference>
<feature type="repeat" description="TPR" evidence="2">
    <location>
        <begin position="423"/>
        <end position="456"/>
    </location>
</feature>
<evidence type="ECO:0000256" key="2">
    <source>
        <dbReference type="PROSITE-ProRule" id="PRU00339"/>
    </source>
</evidence>
<gene>
    <name evidence="5" type="ORF">N177_4101</name>
</gene>
<dbReference type="PATRIC" id="fig|631454.5.peg.4049"/>